<dbReference type="STRING" id="686796.SAMN04488104_100827"/>
<proteinExistence type="predicted"/>
<protein>
    <submittedName>
        <fullName evidence="2">Por secretion system C-terminal sorting domain-containing protein</fullName>
    </submittedName>
</protein>
<dbReference type="InterPro" id="IPR026444">
    <property type="entry name" value="Secre_tail"/>
</dbReference>
<dbReference type="EMBL" id="FNAC01000008">
    <property type="protein sequence ID" value="SDC86994.1"/>
    <property type="molecule type" value="Genomic_DNA"/>
</dbReference>
<evidence type="ECO:0000259" key="1">
    <source>
        <dbReference type="Pfam" id="PF18962"/>
    </source>
</evidence>
<dbReference type="Proteomes" id="UP000199060">
    <property type="component" value="Unassembled WGS sequence"/>
</dbReference>
<dbReference type="AlphaFoldDB" id="A0A1G6Q4Y4"/>
<dbReference type="RefSeq" id="WP_087938374.1">
    <property type="nucleotide sequence ID" value="NZ_FNAC01000008.1"/>
</dbReference>
<reference evidence="3" key="1">
    <citation type="submission" date="2016-10" db="EMBL/GenBank/DDBJ databases">
        <authorList>
            <person name="Varghese N."/>
            <person name="Submissions S."/>
        </authorList>
    </citation>
    <scope>NUCLEOTIDE SEQUENCE [LARGE SCALE GENOMIC DNA]</scope>
    <source>
        <strain evidence="3">DSM 23095</strain>
    </source>
</reference>
<gene>
    <name evidence="2" type="ORF">SAMN04488104_100827</name>
</gene>
<dbReference type="OrthoDB" id="2582440at2"/>
<dbReference type="Pfam" id="PF18962">
    <property type="entry name" value="Por_Secre_tail"/>
    <property type="match status" value="1"/>
</dbReference>
<evidence type="ECO:0000313" key="3">
    <source>
        <dbReference type="Proteomes" id="UP000199060"/>
    </source>
</evidence>
<organism evidence="2 3">
    <name type="scientific">Algoriphagus faecimaris</name>
    <dbReference type="NCBI Taxonomy" id="686796"/>
    <lineage>
        <taxon>Bacteria</taxon>
        <taxon>Pseudomonadati</taxon>
        <taxon>Bacteroidota</taxon>
        <taxon>Cytophagia</taxon>
        <taxon>Cytophagales</taxon>
        <taxon>Cyclobacteriaceae</taxon>
        <taxon>Algoriphagus</taxon>
    </lineage>
</organism>
<sequence>MKYNLIFNLLLFLCLYFVLLGQLFSQTVEISGPTTVCPNNFYPNGELGHDYTAQAVISGSNATCTYWQWFIIRQSDNFQIDGGAGNTISDYNFTEPGDYIVRFFGNSCGFINVFNVSGDLHVTSRVEMPNKIKAVTSPSICIPGQTYTFETDPPLGLDDETCYYHYEYYWTAPQGWSINGGSNSFFGFGASANIIAPSNTPPGNYTISVQATIPNGQPGPFPNNRYLSDPRNYSVRVGDIDSSQIYVSGTSAVCNGNTYTYTAIVPGGHQAGYSYDWYFPSGWSLQSSNVNTITLYVPTYNTSYGPVRFSVDIGCGPTGYSGITTFPCNYSLGSFMVYPNPSIDELNIELIEDQNLNKNQEHGKETKEDARIFQDFKVVLYDEDQKMVKEGVSNQSKIKLETNNLKSGTYYLYIFLENKIFTKQIIIYN</sequence>
<keyword evidence="3" id="KW-1185">Reference proteome</keyword>
<feature type="domain" description="Secretion system C-terminal sorting" evidence="1">
    <location>
        <begin position="337"/>
        <end position="427"/>
    </location>
</feature>
<evidence type="ECO:0000313" key="2">
    <source>
        <dbReference type="EMBL" id="SDC86994.1"/>
    </source>
</evidence>
<accession>A0A1G6Q4Y4</accession>
<name>A0A1G6Q4Y4_9BACT</name>